<feature type="region of interest" description="Disordered" evidence="14">
    <location>
        <begin position="537"/>
        <end position="601"/>
    </location>
</feature>
<dbReference type="SUPFAM" id="SSF55961">
    <property type="entry name" value="Bet v1-like"/>
    <property type="match status" value="1"/>
</dbReference>
<dbReference type="PROSITE" id="PS51296">
    <property type="entry name" value="RIESKE"/>
    <property type="match status" value="1"/>
</dbReference>
<evidence type="ECO:0000256" key="11">
    <source>
        <dbReference type="ARBA" id="ARBA00023004"/>
    </source>
</evidence>
<evidence type="ECO:0000256" key="14">
    <source>
        <dbReference type="SAM" id="MobiDB-lite"/>
    </source>
</evidence>
<evidence type="ECO:0000256" key="5">
    <source>
        <dbReference type="ARBA" id="ARBA00022692"/>
    </source>
</evidence>
<evidence type="ECO:0000313" key="17">
    <source>
        <dbReference type="Proteomes" id="UP001178507"/>
    </source>
</evidence>
<dbReference type="InterPro" id="IPR013626">
    <property type="entry name" value="PaO"/>
</dbReference>
<dbReference type="GO" id="GO:0051537">
    <property type="term" value="F:2 iron, 2 sulfur cluster binding"/>
    <property type="evidence" value="ECO:0007669"/>
    <property type="project" value="UniProtKB-KW"/>
</dbReference>
<keyword evidence="5" id="KW-0812">Transmembrane</keyword>
<evidence type="ECO:0000256" key="3">
    <source>
        <dbReference type="ARBA" id="ARBA00022528"/>
    </source>
</evidence>
<keyword evidence="8" id="KW-0809">Transit peptide</keyword>
<reference evidence="16" key="1">
    <citation type="submission" date="2023-08" db="EMBL/GenBank/DDBJ databases">
        <authorList>
            <person name="Chen Y."/>
            <person name="Shah S."/>
            <person name="Dougan E. K."/>
            <person name="Thang M."/>
            <person name="Chan C."/>
        </authorList>
    </citation>
    <scope>NUCLEOTIDE SEQUENCE</scope>
</reference>
<accession>A0AA36HJQ2</accession>
<keyword evidence="3" id="KW-0150">Chloroplast</keyword>
<dbReference type="SUPFAM" id="SSF50022">
    <property type="entry name" value="ISP domain"/>
    <property type="match status" value="1"/>
</dbReference>
<dbReference type="Pfam" id="PF00355">
    <property type="entry name" value="Rieske"/>
    <property type="match status" value="1"/>
</dbReference>
<evidence type="ECO:0000256" key="13">
    <source>
        <dbReference type="ARBA" id="ARBA00023136"/>
    </source>
</evidence>
<feature type="compositionally biased region" description="Basic and acidic residues" evidence="14">
    <location>
        <begin position="296"/>
        <end position="306"/>
    </location>
</feature>
<dbReference type="Gene3D" id="3.90.380.10">
    <property type="entry name" value="Naphthalene 1,2-dioxygenase Alpha Subunit, Chain A, domain 1"/>
    <property type="match status" value="1"/>
</dbReference>
<feature type="compositionally biased region" description="Low complexity" evidence="14">
    <location>
        <begin position="575"/>
        <end position="584"/>
    </location>
</feature>
<keyword evidence="13" id="KW-0472">Membrane</keyword>
<evidence type="ECO:0000256" key="12">
    <source>
        <dbReference type="ARBA" id="ARBA00023014"/>
    </source>
</evidence>
<dbReference type="GO" id="GO:0009507">
    <property type="term" value="C:chloroplast"/>
    <property type="evidence" value="ECO:0007669"/>
    <property type="project" value="UniProtKB-SubCell"/>
</dbReference>
<feature type="compositionally biased region" description="Basic and acidic residues" evidence="14">
    <location>
        <begin position="59"/>
        <end position="72"/>
    </location>
</feature>
<keyword evidence="11" id="KW-0408">Iron</keyword>
<dbReference type="GO" id="GO:0010277">
    <property type="term" value="F:chlorophyllide a oxygenase activity"/>
    <property type="evidence" value="ECO:0007669"/>
    <property type="project" value="InterPro"/>
</dbReference>
<keyword evidence="10" id="KW-0560">Oxidoreductase</keyword>
<evidence type="ECO:0000256" key="7">
    <source>
        <dbReference type="ARBA" id="ARBA00022723"/>
    </source>
</evidence>
<dbReference type="EMBL" id="CAUJNA010000016">
    <property type="protein sequence ID" value="CAJ1370445.1"/>
    <property type="molecule type" value="Genomic_DNA"/>
</dbReference>
<dbReference type="InterPro" id="IPR036922">
    <property type="entry name" value="Rieske_2Fe-2S_sf"/>
</dbReference>
<comment type="subcellular location">
    <subcellularLocation>
        <location evidence="2">Membrane</location>
    </subcellularLocation>
    <subcellularLocation>
        <location evidence="1">Plastid</location>
        <location evidence="1">Chloroplast</location>
    </subcellularLocation>
</comment>
<dbReference type="GO" id="GO:0046872">
    <property type="term" value="F:metal ion binding"/>
    <property type="evidence" value="ECO:0007669"/>
    <property type="project" value="UniProtKB-KW"/>
</dbReference>
<keyword evidence="6" id="KW-0001">2Fe-2S</keyword>
<sequence length="601" mass="66159">MALSASAFVAPDARVGVKAPPALAAGRAAAPAPPGGSHAALAVCAAAAVAAGRARRTARREGPQVSKEKSPETQEEADSWGDKFVWEKAWYPLAVVEDLDDTRPTPLTLLGEDLVVWKDGEGQWRVFEDRCPHRSVPLSEGRVEKDGTLLCSYHGWRFNGEGKATEIPQAMKASKERLLENPRACAAARPAQVRLGVLWVWGESGPDAALESALLEPNLPTELEDPAMKDRATAGVWSHRDMPYGWEVAFENVTDPAHVAVAHHNIVSNRYEDPCPIKVDFVRKPSNKEGFSFRTTRVEQKKRSPDDDAVTTMDFRPPCQMQIRSLYPSGASLTLLINFVPTKPGFTKLIGSTMLIKGEKGETPKGFGMYNAPLPRWLMHVLGPVFLNQDAVFLHHQQNILEKEKRKHGKSWKESYWIPTEADKGTVTLRRWLDKNGGVGWSKAANTDIETTDKEQLFDTYKSHTCQCAACQRALKWTDRVNKTFKYSALACASAGLSAGSWPLLAGGAALGAGAHASAKLRRMFYEVPFHHQDEMDAEKDGFDSVNTRPKQAATKEPDKQTSESMKPVPPSGPKPTGSSSFSFWKNRLGWSKPKPEEAVK</sequence>
<dbReference type="PANTHER" id="PTHR21266">
    <property type="entry name" value="IRON-SULFUR DOMAIN CONTAINING PROTEIN"/>
    <property type="match status" value="1"/>
</dbReference>
<gene>
    <name evidence="16" type="ORF">EVOR1521_LOCUS1013</name>
</gene>
<comment type="caution">
    <text evidence="16">The sequence shown here is derived from an EMBL/GenBank/DDBJ whole genome shotgun (WGS) entry which is preliminary data.</text>
</comment>
<keyword evidence="12" id="KW-0411">Iron-sulfur</keyword>
<keyword evidence="9" id="KW-1133">Transmembrane helix</keyword>
<dbReference type="GO" id="GO:0016020">
    <property type="term" value="C:membrane"/>
    <property type="evidence" value="ECO:0007669"/>
    <property type="project" value="UniProtKB-SubCell"/>
</dbReference>
<name>A0AA36HJQ2_9DINO</name>
<evidence type="ECO:0000256" key="2">
    <source>
        <dbReference type="ARBA" id="ARBA00004370"/>
    </source>
</evidence>
<evidence type="ECO:0000256" key="4">
    <source>
        <dbReference type="ARBA" id="ARBA00022640"/>
    </source>
</evidence>
<feature type="region of interest" description="Disordered" evidence="14">
    <location>
        <begin position="295"/>
        <end position="314"/>
    </location>
</feature>
<feature type="region of interest" description="Disordered" evidence="14">
    <location>
        <begin position="55"/>
        <end position="79"/>
    </location>
</feature>
<evidence type="ECO:0000313" key="16">
    <source>
        <dbReference type="EMBL" id="CAJ1370445.1"/>
    </source>
</evidence>
<proteinExistence type="predicted"/>
<protein>
    <recommendedName>
        <fullName evidence="15">Rieske domain-containing protein</fullName>
    </recommendedName>
</protein>
<dbReference type="AlphaFoldDB" id="A0AA36HJQ2"/>
<evidence type="ECO:0000256" key="10">
    <source>
        <dbReference type="ARBA" id="ARBA00023002"/>
    </source>
</evidence>
<keyword evidence="17" id="KW-1185">Reference proteome</keyword>
<dbReference type="Gene3D" id="2.102.10.10">
    <property type="entry name" value="Rieske [2Fe-2S] iron-sulphur domain"/>
    <property type="match status" value="1"/>
</dbReference>
<dbReference type="InterPro" id="IPR017941">
    <property type="entry name" value="Rieske_2Fe-2S"/>
</dbReference>
<dbReference type="Proteomes" id="UP001178507">
    <property type="component" value="Unassembled WGS sequence"/>
</dbReference>
<evidence type="ECO:0000256" key="1">
    <source>
        <dbReference type="ARBA" id="ARBA00004229"/>
    </source>
</evidence>
<dbReference type="PANTHER" id="PTHR21266:SF32">
    <property type="entry name" value="CHOLESTEROL 7-DESATURASE NVD"/>
    <property type="match status" value="1"/>
</dbReference>
<evidence type="ECO:0000259" key="15">
    <source>
        <dbReference type="PROSITE" id="PS51296"/>
    </source>
</evidence>
<evidence type="ECO:0000256" key="8">
    <source>
        <dbReference type="ARBA" id="ARBA00022946"/>
    </source>
</evidence>
<evidence type="ECO:0000256" key="6">
    <source>
        <dbReference type="ARBA" id="ARBA00022714"/>
    </source>
</evidence>
<evidence type="ECO:0000256" key="9">
    <source>
        <dbReference type="ARBA" id="ARBA00022989"/>
    </source>
</evidence>
<keyword evidence="4" id="KW-0934">Plastid</keyword>
<organism evidence="16 17">
    <name type="scientific">Effrenium voratum</name>
    <dbReference type="NCBI Taxonomy" id="2562239"/>
    <lineage>
        <taxon>Eukaryota</taxon>
        <taxon>Sar</taxon>
        <taxon>Alveolata</taxon>
        <taxon>Dinophyceae</taxon>
        <taxon>Suessiales</taxon>
        <taxon>Symbiodiniaceae</taxon>
        <taxon>Effrenium</taxon>
    </lineage>
</organism>
<dbReference type="InterPro" id="IPR050584">
    <property type="entry name" value="Cholesterol_7-desaturase"/>
</dbReference>
<feature type="domain" description="Rieske" evidence="15">
    <location>
        <begin position="90"/>
        <end position="200"/>
    </location>
</feature>
<keyword evidence="7" id="KW-0479">Metal-binding</keyword>
<dbReference type="Pfam" id="PF08417">
    <property type="entry name" value="PaO"/>
    <property type="match status" value="1"/>
</dbReference>